<dbReference type="Pfam" id="PF00180">
    <property type="entry name" value="Iso_dh"/>
    <property type="match status" value="1"/>
</dbReference>
<organism evidence="1 2">
    <name type="scientific">Cutibacterium acnes</name>
    <name type="common">Propionibacterium acnes</name>
    <dbReference type="NCBI Taxonomy" id="1747"/>
    <lineage>
        <taxon>Bacteria</taxon>
        <taxon>Bacillati</taxon>
        <taxon>Actinomycetota</taxon>
        <taxon>Actinomycetes</taxon>
        <taxon>Propionibacteriales</taxon>
        <taxon>Propionibacteriaceae</taxon>
        <taxon>Cutibacterium</taxon>
    </lineage>
</organism>
<gene>
    <name evidence="1" type="ORF">B1B09_11330</name>
</gene>
<dbReference type="GO" id="GO:0016746">
    <property type="term" value="F:acyltransferase activity"/>
    <property type="evidence" value="ECO:0007669"/>
    <property type="project" value="UniProtKB-KW"/>
</dbReference>
<dbReference type="InterPro" id="IPR024084">
    <property type="entry name" value="IsoPropMal-DH-like_dom"/>
</dbReference>
<reference evidence="1 2" key="1">
    <citation type="submission" date="2017-02" db="EMBL/GenBank/DDBJ databases">
        <title>Prevalence of linear plasmids in Cutibacterium acnes isolates obtained from cancerous prostatic tissue.</title>
        <authorList>
            <person name="Davidsson S."/>
            <person name="Bruggemann H."/>
        </authorList>
    </citation>
    <scope>NUCLEOTIDE SEQUENCE [LARGE SCALE GENOMIC DNA]</scope>
    <source>
        <strain evidence="1 2">11-78</strain>
    </source>
</reference>
<dbReference type="EMBL" id="MVCE01000006">
    <property type="protein sequence ID" value="PGF32050.1"/>
    <property type="molecule type" value="Genomic_DNA"/>
</dbReference>
<dbReference type="Gene3D" id="3.40.718.10">
    <property type="entry name" value="Isopropylmalate Dehydrogenase"/>
    <property type="match status" value="1"/>
</dbReference>
<evidence type="ECO:0000313" key="1">
    <source>
        <dbReference type="EMBL" id="PGF32050.1"/>
    </source>
</evidence>
<keyword evidence="1" id="KW-0808">Transferase</keyword>
<dbReference type="RefSeq" id="WP_002516511.1">
    <property type="nucleotide sequence ID" value="NZ_AP022844.1"/>
</dbReference>
<comment type="caution">
    <text evidence="1">The sequence shown here is derived from an EMBL/GenBank/DDBJ whole genome shotgun (WGS) entry which is preliminary data.</text>
</comment>
<dbReference type="Proteomes" id="UP000226191">
    <property type="component" value="Unassembled WGS sequence"/>
</dbReference>
<keyword evidence="1" id="KW-0012">Acyltransferase</keyword>
<dbReference type="GeneID" id="92857346"/>
<dbReference type="AlphaFoldDB" id="A0A8B2VD35"/>
<evidence type="ECO:0000313" key="2">
    <source>
        <dbReference type="Proteomes" id="UP000226191"/>
    </source>
</evidence>
<accession>A0A8B2VD35</accession>
<dbReference type="SUPFAM" id="SSF53659">
    <property type="entry name" value="Isocitrate/Isopropylmalate dehydrogenase-like"/>
    <property type="match status" value="1"/>
</dbReference>
<dbReference type="OrthoDB" id="5289857at2"/>
<protein>
    <submittedName>
        <fullName evidence="1">Acyl-phosphate glycerol 3-phosphate acyltransferase</fullName>
    </submittedName>
</protein>
<name>A0A8B2VD35_CUTAC</name>
<sequence length="126" mass="13523">MTDDVTQPAVIGGDGIGPEVTEQALHVLEQTVGSDAFATHEYHLGAAHWKATGEVLDNSTLAEIAQEVAIVLDAVGATPDSTEVPSVLFGARPFRPDPQAQRARQCRNLVASDRRRSCSRVPECHH</sequence>
<proteinExistence type="predicted"/>